<name>X1I6F8_9ZZZZ</name>
<accession>X1I6F8</accession>
<reference evidence="1" key="1">
    <citation type="journal article" date="2014" name="Front. Microbiol.">
        <title>High frequency of phylogenetically diverse reductive dehalogenase-homologous genes in deep subseafloor sedimentary metagenomes.</title>
        <authorList>
            <person name="Kawai M."/>
            <person name="Futagami T."/>
            <person name="Toyoda A."/>
            <person name="Takaki Y."/>
            <person name="Nishi S."/>
            <person name="Hori S."/>
            <person name="Arai W."/>
            <person name="Tsubouchi T."/>
            <person name="Morono Y."/>
            <person name="Uchiyama I."/>
            <person name="Ito T."/>
            <person name="Fujiyama A."/>
            <person name="Inagaki F."/>
            <person name="Takami H."/>
        </authorList>
    </citation>
    <scope>NUCLEOTIDE SEQUENCE</scope>
    <source>
        <strain evidence="1">Expedition CK06-06</strain>
    </source>
</reference>
<dbReference type="AlphaFoldDB" id="X1I6F8"/>
<proteinExistence type="predicted"/>
<protein>
    <submittedName>
        <fullName evidence="1">Uncharacterized protein</fullName>
    </submittedName>
</protein>
<gene>
    <name evidence="1" type="ORF">S03H2_67668</name>
</gene>
<dbReference type="EMBL" id="BARU01044352">
    <property type="protein sequence ID" value="GAH77297.1"/>
    <property type="molecule type" value="Genomic_DNA"/>
</dbReference>
<comment type="caution">
    <text evidence="1">The sequence shown here is derived from an EMBL/GenBank/DDBJ whole genome shotgun (WGS) entry which is preliminary data.</text>
</comment>
<organism evidence="1">
    <name type="scientific">marine sediment metagenome</name>
    <dbReference type="NCBI Taxonomy" id="412755"/>
    <lineage>
        <taxon>unclassified sequences</taxon>
        <taxon>metagenomes</taxon>
        <taxon>ecological metagenomes</taxon>
    </lineage>
</organism>
<evidence type="ECO:0000313" key="1">
    <source>
        <dbReference type="EMBL" id="GAH77297.1"/>
    </source>
</evidence>
<sequence length="80" mass="9024">MIEINSDVEEKFKELEKRMGLVLTATAGETEKNMSHFIGGVIMTNEFIFREAEQIDFACGLVIEGCKYFIDSGSEQGFHL</sequence>